<dbReference type="RefSeq" id="WP_085922264.1">
    <property type="nucleotide sequence ID" value="NZ_BAABSS010000001.1"/>
</dbReference>
<dbReference type="InterPro" id="IPR036188">
    <property type="entry name" value="FAD/NAD-bd_sf"/>
</dbReference>
<evidence type="ECO:0000256" key="1">
    <source>
        <dbReference type="ARBA" id="ARBA00001974"/>
    </source>
</evidence>
<evidence type="ECO:0000256" key="4">
    <source>
        <dbReference type="ARBA" id="ARBA00022827"/>
    </source>
</evidence>
<keyword evidence="7" id="KW-0560">Oxidoreductase</keyword>
<evidence type="ECO:0000256" key="2">
    <source>
        <dbReference type="ARBA" id="ARBA00007801"/>
    </source>
</evidence>
<dbReference type="PANTHER" id="PTHR43004">
    <property type="entry name" value="TRK SYSTEM POTASSIUM UPTAKE PROTEIN"/>
    <property type="match status" value="1"/>
</dbReference>
<accession>A0AAE6NMU3</accession>
<dbReference type="EC" id="1.14.13.50" evidence="7"/>
<feature type="region of interest" description="Disordered" evidence="5">
    <location>
        <begin position="590"/>
        <end position="611"/>
    </location>
</feature>
<keyword evidence="9" id="KW-1185">Reference proteome</keyword>
<dbReference type="Gene3D" id="3.50.50.60">
    <property type="entry name" value="FAD/NAD(P)-binding domain"/>
    <property type="match status" value="1"/>
</dbReference>
<dbReference type="Proteomes" id="UP000194225">
    <property type="component" value="Unassembled WGS sequence"/>
</dbReference>
<evidence type="ECO:0000313" key="10">
    <source>
        <dbReference type="Proteomes" id="UP000325458"/>
    </source>
</evidence>
<feature type="domain" description="FAD-binding" evidence="6">
    <location>
        <begin position="21"/>
        <end position="375"/>
    </location>
</feature>
<reference evidence="7 9" key="1">
    <citation type="submission" date="2016-09" db="EMBL/GenBank/DDBJ databases">
        <title>Streptomyces platensis DSM40041, a candidate organism with high potential of specific P450 cytochromes.</title>
        <authorList>
            <person name="Grumaz C."/>
            <person name="Vainshtein Y."/>
            <person name="Kirstahler P."/>
            <person name="Sohn K."/>
        </authorList>
    </citation>
    <scope>NUCLEOTIDE SEQUENCE [LARGE SCALE GENOMIC DNA]</scope>
    <source>
        <strain evidence="7 9">DSM 40041</strain>
    </source>
</reference>
<dbReference type="InterPro" id="IPR050641">
    <property type="entry name" value="RIFMO-like"/>
</dbReference>
<evidence type="ECO:0000256" key="3">
    <source>
        <dbReference type="ARBA" id="ARBA00022630"/>
    </source>
</evidence>
<evidence type="ECO:0000259" key="6">
    <source>
        <dbReference type="Pfam" id="PF01494"/>
    </source>
</evidence>
<dbReference type="InterPro" id="IPR002938">
    <property type="entry name" value="FAD-bd"/>
</dbReference>
<evidence type="ECO:0000313" key="8">
    <source>
        <dbReference type="EMBL" id="QEV56034.1"/>
    </source>
</evidence>
<name>A0AAE6NMU3_STRPT</name>
<dbReference type="EMBL" id="MIGA01000001">
    <property type="protein sequence ID" value="OSY48335.1"/>
    <property type="molecule type" value="Genomic_DNA"/>
</dbReference>
<dbReference type="Pfam" id="PF01494">
    <property type="entry name" value="FAD_binding_3"/>
    <property type="match status" value="1"/>
</dbReference>
<dbReference type="SUPFAM" id="SSF52833">
    <property type="entry name" value="Thioredoxin-like"/>
    <property type="match status" value="1"/>
</dbReference>
<keyword evidence="3" id="KW-0285">Flavoprotein</keyword>
<dbReference type="EMBL" id="CP023691">
    <property type="protein sequence ID" value="QEV56034.1"/>
    <property type="molecule type" value="Genomic_DNA"/>
</dbReference>
<evidence type="ECO:0000256" key="5">
    <source>
        <dbReference type="SAM" id="MobiDB-lite"/>
    </source>
</evidence>
<organism evidence="8 10">
    <name type="scientific">Streptomyces platensis</name>
    <dbReference type="NCBI Taxonomy" id="58346"/>
    <lineage>
        <taxon>Bacteria</taxon>
        <taxon>Bacillati</taxon>
        <taxon>Actinomycetota</taxon>
        <taxon>Actinomycetes</taxon>
        <taxon>Kitasatosporales</taxon>
        <taxon>Streptomycetaceae</taxon>
        <taxon>Streptomyces</taxon>
    </lineage>
</organism>
<dbReference type="Proteomes" id="UP000325458">
    <property type="component" value="Chromosome"/>
</dbReference>
<keyword evidence="4" id="KW-0274">FAD</keyword>
<evidence type="ECO:0000313" key="9">
    <source>
        <dbReference type="Proteomes" id="UP000194225"/>
    </source>
</evidence>
<dbReference type="GO" id="GO:0071949">
    <property type="term" value="F:FAD binding"/>
    <property type="evidence" value="ECO:0007669"/>
    <property type="project" value="InterPro"/>
</dbReference>
<evidence type="ECO:0000313" key="7">
    <source>
        <dbReference type="EMBL" id="OSY48335.1"/>
    </source>
</evidence>
<protein>
    <submittedName>
        <fullName evidence="7 8">Oxygenase</fullName>
        <ecNumber evidence="7">1.14.13.50</ecNumber>
    </submittedName>
</protein>
<comment type="similarity">
    <text evidence="2">Belongs to the PheA/TfdB FAD monooxygenase family.</text>
</comment>
<dbReference type="Gene3D" id="3.40.30.120">
    <property type="match status" value="1"/>
</dbReference>
<proteinExistence type="inferred from homology"/>
<dbReference type="PANTHER" id="PTHR43004:SF19">
    <property type="entry name" value="BINDING MONOOXYGENASE, PUTATIVE (JCVI)-RELATED"/>
    <property type="match status" value="1"/>
</dbReference>
<sequence length="611" mass="65635">MPPEPPRPAHRAPHRSAAGGDTEVLIVGAGPVGLTLAHELARRRVRVRVVDRAAGPATTSRALAVHPRTLEITHQMGLADALLAHGQRVTHFTLHLRGRELIRFDTNYAHLPTCYPFSLMLDQVRTEQVLRDRLAGLGVGIEWGVELTGLRTDGERVTARLRHGTASGRVAEVEEREAGGEAVVDEEAEVPWLVGADGSRSTVREELRLRLVGDATRTWLNADVVLDTDLPRDSNHLLHTGSGTVLLVPFPDPGKWRVVDTEETDGAADTEAVRRRLGAKISRALGRPVAVGVPTWVSVFRVQQRMITAMRSGRCFVAGDAAHVHSPASGQGMNTGMQDAYNLAWKLADVVRGHAREALLDSYAAERIPVGGRLLSSTRKATALVALRNAAAPVLMPVGLTALKALRPVKRRVEHRIMAGLSGLALQYADGPLSPAPAGGTDRGLRPGYRVGCTARDEANHPGWRALRAALTDPRWTLLLFPAAPAPPGHAPTGLDAPDRHDADRAVRAQLTRHFGRAVGVRCVHPGNGERCEPDALPDPDGALRRGLGVPPGGYALIRPDGYLAAKGPYAPAAAVGEVLRGLHLIPEHLVAHSPRHEHEDGGPRQDARTE</sequence>
<dbReference type="Gene3D" id="3.30.70.2450">
    <property type="match status" value="1"/>
</dbReference>
<feature type="region of interest" description="Disordered" evidence="5">
    <location>
        <begin position="1"/>
        <end position="20"/>
    </location>
</feature>
<dbReference type="KEGG" id="spla:CP981_34475"/>
<dbReference type="PRINTS" id="PR00420">
    <property type="entry name" value="RNGMNOXGNASE"/>
</dbReference>
<dbReference type="SUPFAM" id="SSF51905">
    <property type="entry name" value="FAD/NAD(P)-binding domain"/>
    <property type="match status" value="1"/>
</dbReference>
<reference evidence="8 10" key="2">
    <citation type="submission" date="2017-09" db="EMBL/GenBank/DDBJ databases">
        <authorList>
            <person name="Lee N."/>
            <person name="Cho B.-K."/>
        </authorList>
    </citation>
    <scope>NUCLEOTIDE SEQUENCE [LARGE SCALE GENOMIC DNA]</scope>
    <source>
        <strain evidence="8 10">ATCC 23948</strain>
    </source>
</reference>
<dbReference type="AlphaFoldDB" id="A0AAE6NMU3"/>
<gene>
    <name evidence="7" type="primary">pcpB_3</name>
    <name evidence="7" type="ORF">BG653_00212</name>
    <name evidence="8" type="ORF">CP981_34475</name>
</gene>
<dbReference type="InterPro" id="IPR036249">
    <property type="entry name" value="Thioredoxin-like_sf"/>
</dbReference>
<comment type="cofactor">
    <cofactor evidence="1">
        <name>FAD</name>
        <dbReference type="ChEBI" id="CHEBI:57692"/>
    </cofactor>
</comment>
<dbReference type="GeneID" id="90928333"/>
<dbReference type="GO" id="GO:0018677">
    <property type="term" value="F:pentachlorophenol monooxygenase activity"/>
    <property type="evidence" value="ECO:0007669"/>
    <property type="project" value="UniProtKB-EC"/>
</dbReference>